<reference evidence="2 3" key="1">
    <citation type="submission" date="2023-08" db="EMBL/GenBank/DDBJ databases">
        <title>Nocardioides seae sp. nov., a bacterium isolated from a soil.</title>
        <authorList>
            <person name="Wang X."/>
        </authorList>
    </citation>
    <scope>NUCLEOTIDE SEQUENCE [LARGE SCALE GENOMIC DNA]</scope>
    <source>
        <strain evidence="2 3">YZH12</strain>
    </source>
</reference>
<evidence type="ECO:0000313" key="2">
    <source>
        <dbReference type="EMBL" id="MDT9594854.1"/>
    </source>
</evidence>
<dbReference type="Proteomes" id="UP001268542">
    <property type="component" value="Unassembled WGS sequence"/>
</dbReference>
<proteinExistence type="predicted"/>
<evidence type="ECO:0000256" key="1">
    <source>
        <dbReference type="SAM" id="MobiDB-lite"/>
    </source>
</evidence>
<evidence type="ECO:0000313" key="3">
    <source>
        <dbReference type="Proteomes" id="UP001268542"/>
    </source>
</evidence>
<organism evidence="2 3">
    <name type="scientific">Nocardioides imazamoxiresistens</name>
    <dbReference type="NCBI Taxonomy" id="3231893"/>
    <lineage>
        <taxon>Bacteria</taxon>
        <taxon>Bacillati</taxon>
        <taxon>Actinomycetota</taxon>
        <taxon>Actinomycetes</taxon>
        <taxon>Propionibacteriales</taxon>
        <taxon>Nocardioidaceae</taxon>
        <taxon>Nocardioides</taxon>
    </lineage>
</organism>
<accession>A0ABU3Q0E0</accession>
<comment type="caution">
    <text evidence="2">The sequence shown here is derived from an EMBL/GenBank/DDBJ whole genome shotgun (WGS) entry which is preliminary data.</text>
</comment>
<name>A0ABU3Q0E0_9ACTN</name>
<dbReference type="SUPFAM" id="SSF63829">
    <property type="entry name" value="Calcium-dependent phosphotriesterase"/>
    <property type="match status" value="1"/>
</dbReference>
<keyword evidence="3" id="KW-1185">Reference proteome</keyword>
<dbReference type="PANTHER" id="PTHR35399">
    <property type="entry name" value="SLR8030 PROTEIN"/>
    <property type="match status" value="1"/>
</dbReference>
<feature type="region of interest" description="Disordered" evidence="1">
    <location>
        <begin position="96"/>
        <end position="119"/>
    </location>
</feature>
<dbReference type="PANTHER" id="PTHR35399:SF2">
    <property type="entry name" value="DUF839 DOMAIN-CONTAINING PROTEIN"/>
    <property type="match status" value="1"/>
</dbReference>
<dbReference type="PROSITE" id="PS51318">
    <property type="entry name" value="TAT"/>
    <property type="match status" value="1"/>
</dbReference>
<dbReference type="InterPro" id="IPR008557">
    <property type="entry name" value="PhoX"/>
</dbReference>
<protein>
    <submittedName>
        <fullName evidence="2">PhoX family phosphatase</fullName>
    </submittedName>
</protein>
<dbReference type="RefSeq" id="WP_315735033.1">
    <property type="nucleotide sequence ID" value="NZ_JAVYII010000008.1"/>
</dbReference>
<dbReference type="Pfam" id="PF05787">
    <property type="entry name" value="PhoX"/>
    <property type="match status" value="1"/>
</dbReference>
<feature type="compositionally biased region" description="Gly residues" evidence="1">
    <location>
        <begin position="99"/>
        <end position="111"/>
    </location>
</feature>
<feature type="region of interest" description="Disordered" evidence="1">
    <location>
        <begin position="1"/>
        <end position="23"/>
    </location>
</feature>
<dbReference type="EMBL" id="JAVYII010000008">
    <property type="protein sequence ID" value="MDT9594854.1"/>
    <property type="molecule type" value="Genomic_DNA"/>
</dbReference>
<dbReference type="InterPro" id="IPR006311">
    <property type="entry name" value="TAT_signal"/>
</dbReference>
<sequence length="698" mass="75292">MTDSRTDAHACPPAAGPRRTLPLWRADGGPHGSRSWATCFYRCGNACDKPEPNRTDNPHVQDVITTALRRRAVLGGAAAGVGTVVLGGLGSAAAAGTPEGRGGGHGHGNGHGRGDRVSTDGFRPVAPNTDDAVTVPPGYTSAVVAAWGDAVLPGAPRFDVHRQTPESAAQQFGYNNDYVGVLPLGRSSALLVCNHEYTNEEIMFPAGAYSADEQRRIALASHGMSVLRIEKGRRGGWSASRDRRTYNRRITGETPFAVDGPAAGSARLRTSADPSGRTILGTLNNCAGGTTPWGTVLSGEENVNQYFGTAGEIPADRAEAFERYGISAEGERGWHLTWDRFDVAKEPNEPNRFGWIVEIDPYDRDAAPVKHTMLGRFKHEGANVQLAHDGRAVVYMGDDERGDYLYRFVSAERMRRGNSRWARRHNQQLLTRGTLSVARLSGDGTADGEWDGTGEWVPLTSDRESFVPGWSVVDVLVDTRLAADTVAPTRMDRPEDVEPNPVNGRVYAALTNNSNRGTAYPTDEANPLASSKVRPELGAPLEDATGNRNGYVLELEPGRDRTSSRFTWRLFLVCGDPEAPETYFGGFPKDQVSPISCPDNVAFDSVGNLWVSTDGNALGSHDGIFRVPVAGRSRGKVEQFLTVPIGAEACGPLITDGDQHVWLAVQHPGEGGTFAAPTSLWPHTDRFPRPAVVVTWKR</sequence>
<gene>
    <name evidence="2" type="ORF">RDV89_17330</name>
</gene>